<gene>
    <name evidence="1" type="ORF">Adu01nite_94550</name>
</gene>
<dbReference type="RefSeq" id="WP_203735939.1">
    <property type="nucleotide sequence ID" value="NZ_BAAATX010000076.1"/>
</dbReference>
<sequence length="88" mass="9882">MGWWDFSAVDAELRALIQESPITRESVVADCLEFLAAGEIALAFETLADWLFEDQLAISRIYYERLAAIASEISCQPAMARLDELVLE</sequence>
<reference evidence="1 2" key="1">
    <citation type="submission" date="2021-01" db="EMBL/GenBank/DDBJ databases">
        <title>Whole genome shotgun sequence of Actinoplanes durhamensis NBRC 14914.</title>
        <authorList>
            <person name="Komaki H."/>
            <person name="Tamura T."/>
        </authorList>
    </citation>
    <scope>NUCLEOTIDE SEQUENCE [LARGE SCALE GENOMIC DNA]</scope>
    <source>
        <strain evidence="1 2">NBRC 14914</strain>
    </source>
</reference>
<dbReference type="InterPro" id="IPR047880">
    <property type="entry name" value="MafI-like"/>
</dbReference>
<comment type="caution">
    <text evidence="1">The sequence shown here is derived from an EMBL/GenBank/DDBJ whole genome shotgun (WGS) entry which is preliminary data.</text>
</comment>
<proteinExistence type="predicted"/>
<name>A0ABQ3ZE48_9ACTN</name>
<evidence type="ECO:0008006" key="3">
    <source>
        <dbReference type="Google" id="ProtNLM"/>
    </source>
</evidence>
<evidence type="ECO:0000313" key="1">
    <source>
        <dbReference type="EMBL" id="GIE08105.1"/>
    </source>
</evidence>
<dbReference type="NCBIfam" id="NF033691">
    <property type="entry name" value="immunity_MafI"/>
    <property type="match status" value="1"/>
</dbReference>
<dbReference type="Proteomes" id="UP000637628">
    <property type="component" value="Unassembled WGS sequence"/>
</dbReference>
<keyword evidence="2" id="KW-1185">Reference proteome</keyword>
<organism evidence="1 2">
    <name type="scientific">Paractinoplanes durhamensis</name>
    <dbReference type="NCBI Taxonomy" id="113563"/>
    <lineage>
        <taxon>Bacteria</taxon>
        <taxon>Bacillati</taxon>
        <taxon>Actinomycetota</taxon>
        <taxon>Actinomycetes</taxon>
        <taxon>Micromonosporales</taxon>
        <taxon>Micromonosporaceae</taxon>
        <taxon>Paractinoplanes</taxon>
    </lineage>
</organism>
<evidence type="ECO:0000313" key="2">
    <source>
        <dbReference type="Proteomes" id="UP000637628"/>
    </source>
</evidence>
<accession>A0ABQ3ZE48</accession>
<protein>
    <recommendedName>
        <fullName evidence="3">MafI family immunity protein</fullName>
    </recommendedName>
</protein>
<dbReference type="EMBL" id="BOML01000103">
    <property type="protein sequence ID" value="GIE08105.1"/>
    <property type="molecule type" value="Genomic_DNA"/>
</dbReference>